<comment type="caution">
    <text evidence="2">The sequence shown here is derived from an EMBL/GenBank/DDBJ whole genome shotgun (WGS) entry which is preliminary data.</text>
</comment>
<feature type="compositionally biased region" description="Basic and acidic residues" evidence="1">
    <location>
        <begin position="45"/>
        <end position="56"/>
    </location>
</feature>
<evidence type="ECO:0000256" key="1">
    <source>
        <dbReference type="SAM" id="MobiDB-lite"/>
    </source>
</evidence>
<accession>A0ABT5DDM6</accession>
<evidence type="ECO:0000313" key="2">
    <source>
        <dbReference type="EMBL" id="MDC0711780.1"/>
    </source>
</evidence>
<dbReference type="RefSeq" id="WP_272141772.1">
    <property type="nucleotide sequence ID" value="NZ_JAQNDM010000002.1"/>
</dbReference>
<feature type="region of interest" description="Disordered" evidence="1">
    <location>
        <begin position="1"/>
        <end position="56"/>
    </location>
</feature>
<reference evidence="2 3" key="1">
    <citation type="submission" date="2022-11" db="EMBL/GenBank/DDBJ databases">
        <title>Minimal conservation of predation-associated metabolite biosynthetic gene clusters underscores biosynthetic potential of Myxococcota including descriptions for ten novel species: Archangium lansinium sp. nov., Myxococcus landrumus sp. nov., Nannocystis bai.</title>
        <authorList>
            <person name="Ahearne A."/>
            <person name="Stevens C."/>
            <person name="Dowd S."/>
        </authorList>
    </citation>
    <scope>NUCLEOTIDE SEQUENCE [LARGE SCALE GENOMIC DNA]</scope>
    <source>
        <strain evidence="2 3">NCWAL01</strain>
    </source>
</reference>
<name>A0ABT5DDM6_9BACT</name>
<evidence type="ECO:0000313" key="3">
    <source>
        <dbReference type="Proteomes" id="UP001221838"/>
    </source>
</evidence>
<sequence length="56" mass="6194">MAADPRQPKEQKPPRQAGGQEAPQKKADNADQAKEGMPGYGQPPEEVRKPLPDQDW</sequence>
<feature type="compositionally biased region" description="Basic and acidic residues" evidence="1">
    <location>
        <begin position="23"/>
        <end position="34"/>
    </location>
</feature>
<dbReference type="Proteomes" id="UP001221838">
    <property type="component" value="Unassembled WGS sequence"/>
</dbReference>
<organism evidence="2 3">
    <name type="scientific">Stigmatella ashevillensis</name>
    <dbReference type="NCBI Taxonomy" id="2995309"/>
    <lineage>
        <taxon>Bacteria</taxon>
        <taxon>Pseudomonadati</taxon>
        <taxon>Myxococcota</taxon>
        <taxon>Myxococcia</taxon>
        <taxon>Myxococcales</taxon>
        <taxon>Cystobacterineae</taxon>
        <taxon>Archangiaceae</taxon>
        <taxon>Stigmatella</taxon>
    </lineage>
</organism>
<gene>
    <name evidence="2" type="ORF">POL68_25145</name>
</gene>
<protein>
    <submittedName>
        <fullName evidence="2">Uncharacterized protein</fullName>
    </submittedName>
</protein>
<feature type="compositionally biased region" description="Basic and acidic residues" evidence="1">
    <location>
        <begin position="1"/>
        <end position="13"/>
    </location>
</feature>
<proteinExistence type="predicted"/>
<dbReference type="EMBL" id="JAQNDM010000002">
    <property type="protein sequence ID" value="MDC0711780.1"/>
    <property type="molecule type" value="Genomic_DNA"/>
</dbReference>
<keyword evidence="3" id="KW-1185">Reference proteome</keyword>